<dbReference type="EMBL" id="RCHU02000004">
    <property type="protein sequence ID" value="KAL3597391.1"/>
    <property type="molecule type" value="Genomic_DNA"/>
</dbReference>
<organism evidence="1 2">
    <name type="scientific">Populus alba</name>
    <name type="common">White poplar</name>
    <dbReference type="NCBI Taxonomy" id="43335"/>
    <lineage>
        <taxon>Eukaryota</taxon>
        <taxon>Viridiplantae</taxon>
        <taxon>Streptophyta</taxon>
        <taxon>Embryophyta</taxon>
        <taxon>Tracheophyta</taxon>
        <taxon>Spermatophyta</taxon>
        <taxon>Magnoliopsida</taxon>
        <taxon>eudicotyledons</taxon>
        <taxon>Gunneridae</taxon>
        <taxon>Pentapetalae</taxon>
        <taxon>rosids</taxon>
        <taxon>fabids</taxon>
        <taxon>Malpighiales</taxon>
        <taxon>Salicaceae</taxon>
        <taxon>Saliceae</taxon>
        <taxon>Populus</taxon>
    </lineage>
</organism>
<protein>
    <submittedName>
        <fullName evidence="1">Uncharacterized protein</fullName>
    </submittedName>
</protein>
<evidence type="ECO:0000313" key="2">
    <source>
        <dbReference type="Proteomes" id="UP000309997"/>
    </source>
</evidence>
<accession>A0ACC4CI49</accession>
<evidence type="ECO:0000313" key="1">
    <source>
        <dbReference type="EMBL" id="KAL3597391.1"/>
    </source>
</evidence>
<proteinExistence type="predicted"/>
<reference evidence="1 2" key="1">
    <citation type="journal article" date="2024" name="Plant Biotechnol. J.">
        <title>Genome and CRISPR/Cas9 system of a widespread forest tree (Populus alba) in the world.</title>
        <authorList>
            <person name="Liu Y.J."/>
            <person name="Jiang P.F."/>
            <person name="Han X.M."/>
            <person name="Li X.Y."/>
            <person name="Wang H.M."/>
            <person name="Wang Y.J."/>
            <person name="Wang X.X."/>
            <person name="Zeng Q.Y."/>
        </authorList>
    </citation>
    <scope>NUCLEOTIDE SEQUENCE [LARGE SCALE GENOMIC DNA]</scope>
    <source>
        <strain evidence="2">cv. PAL-ZL1</strain>
    </source>
</reference>
<name>A0ACC4CI49_POPAL</name>
<gene>
    <name evidence="1" type="ORF">D5086_009028</name>
</gene>
<dbReference type="Proteomes" id="UP000309997">
    <property type="component" value="Unassembled WGS sequence"/>
</dbReference>
<comment type="caution">
    <text evidence="1">The sequence shown here is derived from an EMBL/GenBank/DDBJ whole genome shotgun (WGS) entry which is preliminary data.</text>
</comment>
<keyword evidence="2" id="KW-1185">Reference proteome</keyword>
<sequence>MVAQSIKVVVGVDSKVAKCDWLVGGVIVREQYGVSASAQGSSGQSIVCVADWAKREFRKSCVPDMEAARGNGNEGCARDSAAPEVEAKAPGVRASALGRLAPTYPCSTFLQYQTDSTGVFFGKLITSEPHASNTSSPRQRMAALSININREEKRSLLSLQEAKNIYDHNLRFRDGSSLAKVVFNGSGYPRGFMRDLSI</sequence>